<name>A0ABW4FN11_9PSEU</name>
<keyword evidence="4 5" id="KW-0472">Membrane</keyword>
<comment type="caution">
    <text evidence="7">The sequence shown here is derived from an EMBL/GenBank/DDBJ whole genome shotgun (WGS) entry which is preliminary data.</text>
</comment>
<feature type="transmembrane region" description="Helical" evidence="5">
    <location>
        <begin position="254"/>
        <end position="278"/>
    </location>
</feature>
<evidence type="ECO:0000313" key="7">
    <source>
        <dbReference type="EMBL" id="MFD1531286.1"/>
    </source>
</evidence>
<evidence type="ECO:0000256" key="1">
    <source>
        <dbReference type="ARBA" id="ARBA00004651"/>
    </source>
</evidence>
<gene>
    <name evidence="7" type="ORF">ACFSCY_17760</name>
</gene>
<feature type="transmembrane region" description="Helical" evidence="5">
    <location>
        <begin position="346"/>
        <end position="372"/>
    </location>
</feature>
<evidence type="ECO:0000256" key="5">
    <source>
        <dbReference type="SAM" id="Phobius"/>
    </source>
</evidence>
<dbReference type="Pfam" id="PF07690">
    <property type="entry name" value="MFS_1"/>
    <property type="match status" value="1"/>
</dbReference>
<dbReference type="RefSeq" id="WP_343973503.1">
    <property type="nucleotide sequence ID" value="NZ_BAAAJG010000004.1"/>
</dbReference>
<feature type="transmembrane region" description="Helical" evidence="5">
    <location>
        <begin position="412"/>
        <end position="436"/>
    </location>
</feature>
<dbReference type="SUPFAM" id="SSF103473">
    <property type="entry name" value="MFS general substrate transporter"/>
    <property type="match status" value="1"/>
</dbReference>
<dbReference type="PROSITE" id="PS00217">
    <property type="entry name" value="SUGAR_TRANSPORT_2"/>
    <property type="match status" value="1"/>
</dbReference>
<feature type="domain" description="Major facilitator superfamily (MFS) profile" evidence="6">
    <location>
        <begin position="25"/>
        <end position="435"/>
    </location>
</feature>
<feature type="transmembrane region" description="Helical" evidence="5">
    <location>
        <begin position="149"/>
        <end position="169"/>
    </location>
</feature>
<feature type="transmembrane region" description="Helical" evidence="5">
    <location>
        <begin position="384"/>
        <end position="406"/>
    </location>
</feature>
<dbReference type="Proteomes" id="UP001597145">
    <property type="component" value="Unassembled WGS sequence"/>
</dbReference>
<evidence type="ECO:0000259" key="6">
    <source>
        <dbReference type="PROSITE" id="PS50850"/>
    </source>
</evidence>
<keyword evidence="8" id="KW-1185">Reference proteome</keyword>
<feature type="transmembrane region" description="Helical" evidence="5">
    <location>
        <begin position="175"/>
        <end position="199"/>
    </location>
</feature>
<organism evidence="7 8">
    <name type="scientific">Pseudonocardia aurantiaca</name>
    <dbReference type="NCBI Taxonomy" id="75290"/>
    <lineage>
        <taxon>Bacteria</taxon>
        <taxon>Bacillati</taxon>
        <taxon>Actinomycetota</taxon>
        <taxon>Actinomycetes</taxon>
        <taxon>Pseudonocardiales</taxon>
        <taxon>Pseudonocardiaceae</taxon>
        <taxon>Pseudonocardia</taxon>
    </lineage>
</organism>
<dbReference type="InterPro" id="IPR005829">
    <property type="entry name" value="Sugar_transporter_CS"/>
</dbReference>
<evidence type="ECO:0000256" key="3">
    <source>
        <dbReference type="ARBA" id="ARBA00022989"/>
    </source>
</evidence>
<dbReference type="PANTHER" id="PTHR23508:SF10">
    <property type="entry name" value="CARBOXYLIC ACID TRANSPORTER PROTEIN HOMOLOG"/>
    <property type="match status" value="1"/>
</dbReference>
<comment type="subcellular location">
    <subcellularLocation>
        <location evidence="1">Cell membrane</location>
        <topology evidence="1">Multi-pass membrane protein</topology>
    </subcellularLocation>
</comment>
<dbReference type="Gene3D" id="1.20.1250.20">
    <property type="entry name" value="MFS general substrate transporter like domains"/>
    <property type="match status" value="1"/>
</dbReference>
<sequence>MSAAGRPDLESIINRGGTSRLQTLIIAICTAVMIVDGFDTQLISFAAPAIAASWQVPPASFGFVFAIGLFGGLIGAITSGVIADRIGRKPTLLITVLLFGLASLATPLAGSMATLGFIRFITGLGVGGALPGAIAIAAEYAPKRARATVAAITFCGIPLGSVIGSVLSSQLIPAYGWQSVFIVGGLLPLLLVPLVVVCVPESIRFLALRQDREAITKLLTRMGVAEEEAARVEISSDAEPPRAPVRSLFTEGRALGTTLLSLALFLTLLMAFLIVNWIPTLATQSGIGTSAAILGVAALNIGGIVGALVISRISLRRPQGMVISLFYALGAVGIAAVGQAGSSGTWLLVSAFLAGFFAIGAQMCTVSLLAIYYDTRLRATGVGWAMGCGRIGGIIGPVIGGSLLAASIGMGAIFAVAGLVCVACAVTVFAIGRFVLRTASDDTARPGLAAESAA</sequence>
<dbReference type="EMBL" id="JBHUCP010000010">
    <property type="protein sequence ID" value="MFD1531286.1"/>
    <property type="molecule type" value="Genomic_DNA"/>
</dbReference>
<dbReference type="InterPro" id="IPR011701">
    <property type="entry name" value="MFS"/>
</dbReference>
<evidence type="ECO:0000256" key="4">
    <source>
        <dbReference type="ARBA" id="ARBA00023136"/>
    </source>
</evidence>
<feature type="transmembrane region" description="Helical" evidence="5">
    <location>
        <begin position="90"/>
        <end position="110"/>
    </location>
</feature>
<dbReference type="InterPro" id="IPR036259">
    <property type="entry name" value="MFS_trans_sf"/>
</dbReference>
<evidence type="ECO:0000313" key="8">
    <source>
        <dbReference type="Proteomes" id="UP001597145"/>
    </source>
</evidence>
<feature type="transmembrane region" description="Helical" evidence="5">
    <location>
        <begin position="290"/>
        <end position="310"/>
    </location>
</feature>
<dbReference type="PROSITE" id="PS00216">
    <property type="entry name" value="SUGAR_TRANSPORT_1"/>
    <property type="match status" value="1"/>
</dbReference>
<accession>A0ABW4FN11</accession>
<feature type="transmembrane region" description="Helical" evidence="5">
    <location>
        <begin position="322"/>
        <end position="340"/>
    </location>
</feature>
<keyword evidence="2 5" id="KW-0812">Transmembrane</keyword>
<keyword evidence="3 5" id="KW-1133">Transmembrane helix</keyword>
<reference evidence="8" key="1">
    <citation type="journal article" date="2019" name="Int. J. Syst. Evol. Microbiol.">
        <title>The Global Catalogue of Microorganisms (GCM) 10K type strain sequencing project: providing services to taxonomists for standard genome sequencing and annotation.</title>
        <authorList>
            <consortium name="The Broad Institute Genomics Platform"/>
            <consortium name="The Broad Institute Genome Sequencing Center for Infectious Disease"/>
            <person name="Wu L."/>
            <person name="Ma J."/>
        </authorList>
    </citation>
    <scope>NUCLEOTIDE SEQUENCE [LARGE SCALE GENOMIC DNA]</scope>
    <source>
        <strain evidence="8">JCM 12165</strain>
    </source>
</reference>
<dbReference type="InterPro" id="IPR020846">
    <property type="entry name" value="MFS_dom"/>
</dbReference>
<protein>
    <submittedName>
        <fullName evidence="7">MFS transporter</fullName>
    </submittedName>
</protein>
<dbReference type="PANTHER" id="PTHR23508">
    <property type="entry name" value="CARBOXYLIC ACID TRANSPORTER PROTEIN HOMOLOG"/>
    <property type="match status" value="1"/>
</dbReference>
<evidence type="ECO:0000256" key="2">
    <source>
        <dbReference type="ARBA" id="ARBA00022692"/>
    </source>
</evidence>
<feature type="transmembrane region" description="Helical" evidence="5">
    <location>
        <begin position="58"/>
        <end position="83"/>
    </location>
</feature>
<feature type="transmembrane region" description="Helical" evidence="5">
    <location>
        <begin position="116"/>
        <end position="137"/>
    </location>
</feature>
<feature type="transmembrane region" description="Helical" evidence="5">
    <location>
        <begin position="21"/>
        <end position="38"/>
    </location>
</feature>
<dbReference type="PROSITE" id="PS50850">
    <property type="entry name" value="MFS"/>
    <property type="match status" value="1"/>
</dbReference>
<proteinExistence type="predicted"/>